<dbReference type="AlphaFoldDB" id="A0A6P8HF46"/>
<keyword evidence="5 9" id="KW-0472">Membrane</keyword>
<dbReference type="SUPFAM" id="SSF49417">
    <property type="entry name" value="p53-like transcription factors"/>
    <property type="match status" value="1"/>
</dbReference>
<organism evidence="12 13">
    <name type="scientific">Actinia tenebrosa</name>
    <name type="common">Australian red waratah sea anemone</name>
    <dbReference type="NCBI Taxonomy" id="6105"/>
    <lineage>
        <taxon>Eukaryota</taxon>
        <taxon>Metazoa</taxon>
        <taxon>Cnidaria</taxon>
        <taxon>Anthozoa</taxon>
        <taxon>Hexacorallia</taxon>
        <taxon>Actiniaria</taxon>
        <taxon>Actiniidae</taxon>
        <taxon>Actinia</taxon>
    </lineage>
</organism>
<accession>A0A6P8HF46</accession>
<dbReference type="OrthoDB" id="27041at2759"/>
<dbReference type="GO" id="GO:0016540">
    <property type="term" value="P:protein autoprocessing"/>
    <property type="evidence" value="ECO:0007669"/>
    <property type="project" value="InterPro"/>
</dbReference>
<dbReference type="InterPro" id="IPR030392">
    <property type="entry name" value="S74_ICA"/>
</dbReference>
<gene>
    <name evidence="13" type="primary">LOC116291941</name>
</gene>
<dbReference type="Pfam" id="PF13887">
    <property type="entry name" value="MYRF_ICA"/>
    <property type="match status" value="1"/>
</dbReference>
<evidence type="ECO:0000259" key="11">
    <source>
        <dbReference type="PROSITE" id="PS51688"/>
    </source>
</evidence>
<evidence type="ECO:0000256" key="5">
    <source>
        <dbReference type="ARBA" id="ARBA00023136"/>
    </source>
</evidence>
<keyword evidence="7" id="KW-0175">Coiled coil</keyword>
<feature type="coiled-coil region" evidence="7">
    <location>
        <begin position="491"/>
        <end position="518"/>
    </location>
</feature>
<dbReference type="Gene3D" id="2.60.40.1390">
    <property type="entry name" value="NDT80 DNA-binding domain"/>
    <property type="match status" value="2"/>
</dbReference>
<evidence type="ECO:0000313" key="12">
    <source>
        <dbReference type="Proteomes" id="UP000515163"/>
    </source>
</evidence>
<dbReference type="GO" id="GO:0005789">
    <property type="term" value="C:endoplasmic reticulum membrane"/>
    <property type="evidence" value="ECO:0007669"/>
    <property type="project" value="TreeGrafter"/>
</dbReference>
<feature type="compositionally biased region" description="Polar residues" evidence="8">
    <location>
        <begin position="665"/>
        <end position="680"/>
    </location>
</feature>
<dbReference type="PANTHER" id="PTHR13029">
    <property type="match status" value="1"/>
</dbReference>
<evidence type="ECO:0000256" key="3">
    <source>
        <dbReference type="ARBA" id="ARBA00022989"/>
    </source>
</evidence>
<dbReference type="PANTHER" id="PTHR13029:SF18">
    <property type="entry name" value="MYELIN REGULATORY FACTOR HOMOLOG 1"/>
    <property type="match status" value="1"/>
</dbReference>
<evidence type="ECO:0000259" key="10">
    <source>
        <dbReference type="PROSITE" id="PS51517"/>
    </source>
</evidence>
<dbReference type="GO" id="GO:0005634">
    <property type="term" value="C:nucleus"/>
    <property type="evidence" value="ECO:0007669"/>
    <property type="project" value="TreeGrafter"/>
</dbReference>
<dbReference type="KEGG" id="aten:116291941"/>
<evidence type="ECO:0000256" key="6">
    <source>
        <dbReference type="PROSITE-ProRule" id="PRU00850"/>
    </source>
</evidence>
<dbReference type="GO" id="GO:0043565">
    <property type="term" value="F:sequence-specific DNA binding"/>
    <property type="evidence" value="ECO:0007669"/>
    <property type="project" value="TreeGrafter"/>
</dbReference>
<protein>
    <submittedName>
        <fullName evidence="13">Myelin regulatory factor-like</fullName>
    </submittedName>
</protein>
<evidence type="ECO:0000256" key="9">
    <source>
        <dbReference type="SAM" id="Phobius"/>
    </source>
</evidence>
<evidence type="ECO:0000256" key="4">
    <source>
        <dbReference type="ARBA" id="ARBA00023125"/>
    </source>
</evidence>
<evidence type="ECO:0000256" key="2">
    <source>
        <dbReference type="ARBA" id="ARBA00022692"/>
    </source>
</evidence>
<feature type="region of interest" description="Disordered" evidence="8">
    <location>
        <begin position="72"/>
        <end position="111"/>
    </location>
</feature>
<dbReference type="Pfam" id="PF13884">
    <property type="entry name" value="Peptidase_S74"/>
    <property type="match status" value="1"/>
</dbReference>
<feature type="domain" description="Peptidase S74" evidence="11">
    <location>
        <begin position="397"/>
        <end position="505"/>
    </location>
</feature>
<name>A0A6P8HF46_ACTTE</name>
<dbReference type="GeneID" id="116291941"/>
<dbReference type="PROSITE" id="PS51517">
    <property type="entry name" value="NDT80"/>
    <property type="match status" value="1"/>
</dbReference>
<feature type="region of interest" description="Disordered" evidence="8">
    <location>
        <begin position="709"/>
        <end position="740"/>
    </location>
</feature>
<feature type="region of interest" description="Disordered" evidence="8">
    <location>
        <begin position="535"/>
        <end position="568"/>
    </location>
</feature>
<dbReference type="GO" id="GO:0045893">
    <property type="term" value="P:positive regulation of DNA-templated transcription"/>
    <property type="evidence" value="ECO:0007669"/>
    <property type="project" value="TreeGrafter"/>
</dbReference>
<dbReference type="GO" id="GO:0003700">
    <property type="term" value="F:DNA-binding transcription factor activity"/>
    <property type="evidence" value="ECO:0007669"/>
    <property type="project" value="UniProtKB-UniRule"/>
</dbReference>
<feature type="region of interest" description="Disordered" evidence="8">
    <location>
        <begin position="651"/>
        <end position="686"/>
    </location>
</feature>
<dbReference type="FunCoup" id="A0A6P8HF46">
    <property type="interactions" value="1167"/>
</dbReference>
<evidence type="ECO:0000256" key="7">
    <source>
        <dbReference type="SAM" id="Coils"/>
    </source>
</evidence>
<reference evidence="13" key="1">
    <citation type="submission" date="2025-08" db="UniProtKB">
        <authorList>
            <consortium name="RefSeq"/>
        </authorList>
    </citation>
    <scope>IDENTIFICATION</scope>
</reference>
<dbReference type="InterPro" id="IPR037141">
    <property type="entry name" value="NDT80_DNA-bd_dom_sf"/>
</dbReference>
<keyword evidence="2 9" id="KW-0812">Transmembrane</keyword>
<evidence type="ECO:0000313" key="13">
    <source>
        <dbReference type="RefSeq" id="XP_031555034.1"/>
    </source>
</evidence>
<dbReference type="Proteomes" id="UP000515163">
    <property type="component" value="Unplaced"/>
</dbReference>
<feature type="DNA-binding region" description="NDT80" evidence="6">
    <location>
        <begin position="81"/>
        <end position="351"/>
    </location>
</feature>
<evidence type="ECO:0000256" key="8">
    <source>
        <dbReference type="SAM" id="MobiDB-lite"/>
    </source>
</evidence>
<dbReference type="RefSeq" id="XP_031555034.1">
    <property type="nucleotide sequence ID" value="XM_031699174.1"/>
</dbReference>
<comment type="subcellular location">
    <subcellularLocation>
        <location evidence="1">Membrane</location>
        <topology evidence="1">Single-pass membrane protein</topology>
    </subcellularLocation>
</comment>
<evidence type="ECO:0000256" key="1">
    <source>
        <dbReference type="ARBA" id="ARBA00004167"/>
    </source>
</evidence>
<dbReference type="PROSITE" id="PS51688">
    <property type="entry name" value="ICA"/>
    <property type="match status" value="1"/>
</dbReference>
<feature type="domain" description="NDT80" evidence="10">
    <location>
        <begin position="81"/>
        <end position="351"/>
    </location>
</feature>
<feature type="region of interest" description="Disordered" evidence="8">
    <location>
        <begin position="21"/>
        <end position="47"/>
    </location>
</feature>
<keyword evidence="4 6" id="KW-0238">DNA-binding</keyword>
<dbReference type="Pfam" id="PF05224">
    <property type="entry name" value="NDT80_PhoG"/>
    <property type="match status" value="1"/>
</dbReference>
<keyword evidence="12" id="KW-1185">Reference proteome</keyword>
<dbReference type="InterPro" id="IPR026932">
    <property type="entry name" value="MYRF_ICA"/>
</dbReference>
<dbReference type="InParanoid" id="A0A6P8HF46"/>
<dbReference type="InterPro" id="IPR024061">
    <property type="entry name" value="NDT80_DNA-bd_dom"/>
</dbReference>
<proteinExistence type="predicted"/>
<feature type="transmembrane region" description="Helical" evidence="9">
    <location>
        <begin position="593"/>
        <end position="617"/>
    </location>
</feature>
<keyword evidence="3 9" id="KW-1133">Transmembrane helix</keyword>
<feature type="compositionally biased region" description="Low complexity" evidence="8">
    <location>
        <begin position="651"/>
        <end position="662"/>
    </location>
</feature>
<sequence length="839" mass="93575">MFCTGPTYEAAILHNRQDPIDIPRLPLKSEPLTPPRSVGSDSPMDERGHMVADSTIDTAKFSSLLSQQPFLSNGLEDPSNPPPVYLVQNTRCEPEPRRKRRKTEPDMMMSDSPVGLATIKNEPGCLDDVFIDTDSISSSLSPDVYSGQISPDADSTSYQCLKWLDFKKPQWNDLYDESCNITPTLDFHVDADKGFNFSFADDAFVCQKKNHFQITVTVKTPITPKYIKVKDAFKPIEKFKLHLFGVKVESVNSTIKVEQSQADRSKRPYDPAIIPVSSKDVSRITIGRLHFSETTSNNMRKKGKPNPDQRYFMLAVALHAYTKNENQLVCATVSDRIIVRASNPGQFENDVEVVWSRGQSPDSVFRVGRVGINTDKPNESLSVHGNVKLTGRVLMPSDKRVKENITEVDSSEQLKNVSRMKLYRYSYSQEYLDVAGLATDPETGVIAQEVKEVLPEAVKESDDVTLSDGKMIEKFLVVNKERIFMENVGAVKELCKLTDKLEIRINELEKVNKKLQSRRRADTASSCFSNLSRASSFSRNSTRDKKSNNKDSPLTTEKKPQCNGQKHGYRCNKHNTHQQEVVLEEQGWCTPRFMQFLIIVLILVMCLSIGAMATLYVMQDSKQNGYPGDASEAFIKNTPGTTTIFLLNTTTTPRGSSVTTRSTTKDPSSSPMVTESTTEARNTEEGRTTGIHRFSVHPAVPTVVNTHNTTINAKSGKPPPLHPVNTESQQHSPTPTPSKPVCQCCSRTAEKCDSIPYKLLANKPVYSEMSNALPPVKIQGTAKAQDMKLRIMEKNYDLKCDSCSSVNESYFIPISSTIPLKPVTLEINSTGDTLVLLCH</sequence>
<dbReference type="InterPro" id="IPR051577">
    <property type="entry name" value="MRF-like"/>
</dbReference>
<dbReference type="InterPro" id="IPR008967">
    <property type="entry name" value="p53-like_TF_DNA-bd_sf"/>
</dbReference>